<gene>
    <name evidence="1" type="ORF">FN846DRAFT_921296</name>
</gene>
<dbReference type="InParanoid" id="A0A5J5EPE8"/>
<keyword evidence="2" id="KW-1185">Reference proteome</keyword>
<proteinExistence type="predicted"/>
<dbReference type="Proteomes" id="UP000326924">
    <property type="component" value="Unassembled WGS sequence"/>
</dbReference>
<comment type="caution">
    <text evidence="1">The sequence shown here is derived from an EMBL/GenBank/DDBJ whole genome shotgun (WGS) entry which is preliminary data.</text>
</comment>
<protein>
    <submittedName>
        <fullName evidence="1">Uncharacterized protein</fullName>
    </submittedName>
</protein>
<name>A0A5J5EPE8_9PEZI</name>
<dbReference type="AlphaFoldDB" id="A0A5J5EPE8"/>
<dbReference type="EMBL" id="VXIS01000183">
    <property type="protein sequence ID" value="KAA8898503.1"/>
    <property type="molecule type" value="Genomic_DNA"/>
</dbReference>
<evidence type="ECO:0000313" key="2">
    <source>
        <dbReference type="Proteomes" id="UP000326924"/>
    </source>
</evidence>
<reference evidence="1 2" key="1">
    <citation type="submission" date="2019-09" db="EMBL/GenBank/DDBJ databases">
        <title>Draft genome of the ectomycorrhizal ascomycete Sphaerosporella brunnea.</title>
        <authorList>
            <consortium name="DOE Joint Genome Institute"/>
            <person name="Benucci G.M."/>
            <person name="Marozzi G."/>
            <person name="Antonielli L."/>
            <person name="Sanchez S."/>
            <person name="Marco P."/>
            <person name="Wang X."/>
            <person name="Falini L.B."/>
            <person name="Barry K."/>
            <person name="Haridas S."/>
            <person name="Lipzen A."/>
            <person name="Labutti K."/>
            <person name="Grigoriev I.V."/>
            <person name="Murat C."/>
            <person name="Martin F."/>
            <person name="Albertini E."/>
            <person name="Donnini D."/>
            <person name="Bonito G."/>
        </authorList>
    </citation>
    <scope>NUCLEOTIDE SEQUENCE [LARGE SCALE GENOMIC DNA]</scope>
    <source>
        <strain evidence="1 2">Sb_GMNB300</strain>
    </source>
</reference>
<organism evidence="1 2">
    <name type="scientific">Sphaerosporella brunnea</name>
    <dbReference type="NCBI Taxonomy" id="1250544"/>
    <lineage>
        <taxon>Eukaryota</taxon>
        <taxon>Fungi</taxon>
        <taxon>Dikarya</taxon>
        <taxon>Ascomycota</taxon>
        <taxon>Pezizomycotina</taxon>
        <taxon>Pezizomycetes</taxon>
        <taxon>Pezizales</taxon>
        <taxon>Pyronemataceae</taxon>
        <taxon>Sphaerosporella</taxon>
    </lineage>
</organism>
<accession>A0A5J5EPE8</accession>
<sequence>MWLLVARFLEIDTNGLVVSPRWVISELDLANLAKSLSRRVTKPQARRAASLITRQRGFARKKSNWSRNPGRFERCLLTTGYAGTFGIPLSECIVFSVIGSCGWG</sequence>
<evidence type="ECO:0000313" key="1">
    <source>
        <dbReference type="EMBL" id="KAA8898503.1"/>
    </source>
</evidence>